<evidence type="ECO:0000256" key="2">
    <source>
        <dbReference type="ARBA" id="ARBA00004294"/>
    </source>
</evidence>
<name>F7B5E1_CIOIN</name>
<dbReference type="Gene3D" id="1.20.120.550">
    <property type="entry name" value="Membrane associated eicosanoid/glutathione metabolism-like domain"/>
    <property type="match status" value="1"/>
</dbReference>
<dbReference type="KEGG" id="cin:100187183"/>
<gene>
    <name evidence="18" type="primary">LOC100187183</name>
</gene>
<keyword evidence="11" id="KW-0007">Acetylation</keyword>
<dbReference type="PANTHER" id="PTHR10689">
    <property type="entry name" value="MICROSOMAL GLUTATHIONE S-TRANSFERASE 1"/>
    <property type="match status" value="1"/>
</dbReference>
<proteinExistence type="inferred from homology"/>
<keyword evidence="7 17" id="KW-0812">Transmembrane</keyword>
<dbReference type="PANTHER" id="PTHR10689:SF6">
    <property type="entry name" value="MICROSOMAL GLUTATHIONE S-TRANSFERASE 1"/>
    <property type="match status" value="1"/>
</dbReference>
<dbReference type="GeneTree" id="ENSGT00390000011980"/>
<keyword evidence="19" id="KW-1185">Reference proteome</keyword>
<sequence>MELSLKNELLASFAWYTVIVVLKMMIMSIICVMHRIRNKAFVNEEDTKAFGSSVKGKLATVTNASVERVRRCHLNDIENIIPFVIIGFAYILTDPAVETAIFHFQLFTGSRISHTFCYLIPIPQPSRFVFCMSGYMATLSMAFRTLAALY</sequence>
<accession>A0A1W2WBG4</accession>
<dbReference type="HOGENOM" id="CLU_105467_1_0_1"/>
<evidence type="ECO:0000256" key="3">
    <source>
        <dbReference type="ARBA" id="ARBA00004477"/>
    </source>
</evidence>
<dbReference type="GO" id="GO:0005741">
    <property type="term" value="C:mitochondrial outer membrane"/>
    <property type="evidence" value="ECO:0007669"/>
    <property type="project" value="UniProtKB-SubCell"/>
</dbReference>
<feature type="transmembrane region" description="Helical" evidence="17">
    <location>
        <begin position="13"/>
        <end position="33"/>
    </location>
</feature>
<keyword evidence="6" id="KW-0808">Transferase</keyword>
<dbReference type="SUPFAM" id="SSF161084">
    <property type="entry name" value="MAPEG domain-like"/>
    <property type="match status" value="1"/>
</dbReference>
<reference evidence="19" key="1">
    <citation type="journal article" date="2002" name="Science">
        <title>The draft genome of Ciona intestinalis: insights into chordate and vertebrate origins.</title>
        <authorList>
            <person name="Dehal P."/>
            <person name="Satou Y."/>
            <person name="Campbell R.K."/>
            <person name="Chapman J."/>
            <person name="Degnan B."/>
            <person name="De Tomaso A."/>
            <person name="Davidson B."/>
            <person name="Di Gregorio A."/>
            <person name="Gelpke M."/>
            <person name="Goodstein D.M."/>
            <person name="Harafuji N."/>
            <person name="Hastings K.E."/>
            <person name="Ho I."/>
            <person name="Hotta K."/>
            <person name="Huang W."/>
            <person name="Kawashima T."/>
            <person name="Lemaire P."/>
            <person name="Martinez D."/>
            <person name="Meinertzhagen I.A."/>
            <person name="Necula S."/>
            <person name="Nonaka M."/>
            <person name="Putnam N."/>
            <person name="Rash S."/>
            <person name="Saiga H."/>
            <person name="Satake M."/>
            <person name="Terry A."/>
            <person name="Yamada L."/>
            <person name="Wang H.G."/>
            <person name="Awazu S."/>
            <person name="Azumi K."/>
            <person name="Boore J."/>
            <person name="Branno M."/>
            <person name="Chin-Bow S."/>
            <person name="DeSantis R."/>
            <person name="Doyle S."/>
            <person name="Francino P."/>
            <person name="Keys D.N."/>
            <person name="Haga S."/>
            <person name="Hayashi H."/>
            <person name="Hino K."/>
            <person name="Imai K.S."/>
            <person name="Inaba K."/>
            <person name="Kano S."/>
            <person name="Kobayashi K."/>
            <person name="Kobayashi M."/>
            <person name="Lee B.I."/>
            <person name="Makabe K.W."/>
            <person name="Manohar C."/>
            <person name="Matassi G."/>
            <person name="Medina M."/>
            <person name="Mochizuki Y."/>
            <person name="Mount S."/>
            <person name="Morishita T."/>
            <person name="Miura S."/>
            <person name="Nakayama A."/>
            <person name="Nishizaka S."/>
            <person name="Nomoto H."/>
            <person name="Ohta F."/>
            <person name="Oishi K."/>
            <person name="Rigoutsos I."/>
            <person name="Sano M."/>
            <person name="Sasaki A."/>
            <person name="Sasakura Y."/>
            <person name="Shoguchi E."/>
            <person name="Shin-i T."/>
            <person name="Spagnuolo A."/>
            <person name="Stainier D."/>
            <person name="Suzuki M.M."/>
            <person name="Tassy O."/>
            <person name="Takatori N."/>
            <person name="Tokuoka M."/>
            <person name="Yagi K."/>
            <person name="Yoshizaki F."/>
            <person name="Wada S."/>
            <person name="Zhang C."/>
            <person name="Hyatt P.D."/>
            <person name="Larimer F."/>
            <person name="Detter C."/>
            <person name="Doggett N."/>
            <person name="Glavina T."/>
            <person name="Hawkins T."/>
            <person name="Richardson P."/>
            <person name="Lucas S."/>
            <person name="Kohara Y."/>
            <person name="Levine M."/>
            <person name="Satoh N."/>
            <person name="Rokhsar D.S."/>
        </authorList>
    </citation>
    <scope>NUCLEOTIDE SEQUENCE [LARGE SCALE GENOMIC DNA]</scope>
</reference>
<dbReference type="EMBL" id="EAAA01002136">
    <property type="status" value="NOT_ANNOTATED_CDS"/>
    <property type="molecule type" value="Genomic_DNA"/>
</dbReference>
<dbReference type="FunFam" id="1.20.120.550:FF:000002">
    <property type="entry name" value="Microsomal glutathione S-transferase 1"/>
    <property type="match status" value="1"/>
</dbReference>
<dbReference type="RefSeq" id="XP_002126072.1">
    <property type="nucleotide sequence ID" value="XM_002126036.5"/>
</dbReference>
<dbReference type="OrthoDB" id="193139at2759"/>
<evidence type="ECO:0000256" key="15">
    <source>
        <dbReference type="ARBA" id="ARBA00039397"/>
    </source>
</evidence>
<comment type="subunit">
    <text evidence="14">Homotrimer; The trimer binds only one molecule of glutathione.</text>
</comment>
<evidence type="ECO:0000256" key="16">
    <source>
        <dbReference type="ARBA" id="ARBA00049385"/>
    </source>
</evidence>
<keyword evidence="10 17" id="KW-1133">Transmembrane helix</keyword>
<keyword evidence="12" id="KW-0496">Mitochondrion</keyword>
<reference evidence="18" key="3">
    <citation type="submission" date="2025-08" db="UniProtKB">
        <authorList>
            <consortium name="Ensembl"/>
        </authorList>
    </citation>
    <scope>IDENTIFICATION</scope>
</reference>
<dbReference type="OMA" id="CYLVWMS"/>
<accession>F7B5E1</accession>
<dbReference type="GO" id="GO:0004364">
    <property type="term" value="F:glutathione transferase activity"/>
    <property type="evidence" value="ECO:0007669"/>
    <property type="project" value="UniProtKB-EC"/>
</dbReference>
<dbReference type="GO" id="GO:0005789">
    <property type="term" value="C:endoplasmic reticulum membrane"/>
    <property type="evidence" value="ECO:0007669"/>
    <property type="project" value="UniProtKB-SubCell"/>
</dbReference>
<dbReference type="EC" id="2.5.1.18" evidence="5"/>
<evidence type="ECO:0000256" key="8">
    <source>
        <dbReference type="ARBA" id="ARBA00022787"/>
    </source>
</evidence>
<evidence type="ECO:0000256" key="13">
    <source>
        <dbReference type="ARBA" id="ARBA00023136"/>
    </source>
</evidence>
<evidence type="ECO:0000256" key="7">
    <source>
        <dbReference type="ARBA" id="ARBA00022692"/>
    </source>
</evidence>
<evidence type="ECO:0000256" key="5">
    <source>
        <dbReference type="ARBA" id="ARBA00012452"/>
    </source>
</evidence>
<dbReference type="InterPro" id="IPR040162">
    <property type="entry name" value="MGST1-like"/>
</dbReference>
<evidence type="ECO:0000256" key="14">
    <source>
        <dbReference type="ARBA" id="ARBA00038540"/>
    </source>
</evidence>
<keyword evidence="8" id="KW-1000">Mitochondrion outer membrane</keyword>
<reference evidence="18" key="2">
    <citation type="journal article" date="2008" name="Genome Biol.">
        <title>Improved genome assembly and evidence-based global gene model set for the chordate Ciona intestinalis: new insight into intron and operon populations.</title>
        <authorList>
            <person name="Satou Y."/>
            <person name="Mineta K."/>
            <person name="Ogasawara M."/>
            <person name="Sasakura Y."/>
            <person name="Shoguchi E."/>
            <person name="Ueno K."/>
            <person name="Yamada L."/>
            <person name="Matsumoto J."/>
            <person name="Wasserscheid J."/>
            <person name="Dewar K."/>
            <person name="Wiley G.B."/>
            <person name="Macmil S.L."/>
            <person name="Roe B.A."/>
            <person name="Zeller R.W."/>
            <person name="Hastings K.E."/>
            <person name="Lemaire P."/>
            <person name="Lindquist E."/>
            <person name="Endo T."/>
            <person name="Hotta K."/>
            <person name="Inaba K."/>
        </authorList>
    </citation>
    <scope>NUCLEOTIDE SEQUENCE [LARGE SCALE GENOMIC DNA]</scope>
    <source>
        <strain evidence="18">wild type</strain>
    </source>
</reference>
<dbReference type="Ensembl" id="ENSCINT00000023194.2">
    <property type="protein sequence ID" value="ENSCINP00000022948.2"/>
    <property type="gene ID" value="ENSCING00000009341.3"/>
</dbReference>
<comment type="subcellular location">
    <subcellularLocation>
        <location evidence="3">Endoplasmic reticulum membrane</location>
        <topology evidence="3">Multi-pass membrane protein</topology>
    </subcellularLocation>
    <subcellularLocation>
        <location evidence="2">Mitochondrion outer membrane</location>
    </subcellularLocation>
</comment>
<comment type="function">
    <text evidence="1">Conjugation of reduced glutathione to a wide number of exogenous and endogenous hydrophobic electrophiles.</text>
</comment>
<evidence type="ECO:0000256" key="1">
    <source>
        <dbReference type="ARBA" id="ARBA00003701"/>
    </source>
</evidence>
<protein>
    <recommendedName>
        <fullName evidence="15">Microsomal glutathione S-transferase 1</fullName>
        <ecNumber evidence="5">2.5.1.18</ecNumber>
    </recommendedName>
</protein>
<dbReference type="GeneID" id="100187183"/>
<keyword evidence="13 17" id="KW-0472">Membrane</keyword>
<evidence type="ECO:0000256" key="10">
    <source>
        <dbReference type="ARBA" id="ARBA00022989"/>
    </source>
</evidence>
<organism evidence="18 19">
    <name type="scientific">Ciona intestinalis</name>
    <name type="common">Transparent sea squirt</name>
    <name type="synonym">Ascidia intestinalis</name>
    <dbReference type="NCBI Taxonomy" id="7719"/>
    <lineage>
        <taxon>Eukaryota</taxon>
        <taxon>Metazoa</taxon>
        <taxon>Chordata</taxon>
        <taxon>Tunicata</taxon>
        <taxon>Ascidiacea</taxon>
        <taxon>Phlebobranchia</taxon>
        <taxon>Cionidae</taxon>
        <taxon>Ciona</taxon>
    </lineage>
</organism>
<evidence type="ECO:0000313" key="19">
    <source>
        <dbReference type="Proteomes" id="UP000008144"/>
    </source>
</evidence>
<evidence type="ECO:0000313" key="18">
    <source>
        <dbReference type="Ensembl" id="ENSCINP00000022948.2"/>
    </source>
</evidence>
<evidence type="ECO:0000256" key="4">
    <source>
        <dbReference type="ARBA" id="ARBA00010459"/>
    </source>
</evidence>
<dbReference type="Pfam" id="PF01124">
    <property type="entry name" value="MAPEG"/>
    <property type="match status" value="1"/>
</dbReference>
<evidence type="ECO:0000256" key="17">
    <source>
        <dbReference type="SAM" id="Phobius"/>
    </source>
</evidence>
<evidence type="ECO:0000256" key="12">
    <source>
        <dbReference type="ARBA" id="ARBA00023128"/>
    </source>
</evidence>
<comment type="similarity">
    <text evidence="4">Belongs to the MAPEG family.</text>
</comment>
<evidence type="ECO:0000256" key="9">
    <source>
        <dbReference type="ARBA" id="ARBA00022824"/>
    </source>
</evidence>
<dbReference type="InterPro" id="IPR023352">
    <property type="entry name" value="MAPEG-like_dom_sf"/>
</dbReference>
<dbReference type="Proteomes" id="UP000008144">
    <property type="component" value="Chromosome 5"/>
</dbReference>
<reference evidence="18" key="4">
    <citation type="submission" date="2025-09" db="UniProtKB">
        <authorList>
            <consortium name="Ensembl"/>
        </authorList>
    </citation>
    <scope>IDENTIFICATION</scope>
</reference>
<evidence type="ECO:0000256" key="6">
    <source>
        <dbReference type="ARBA" id="ARBA00022679"/>
    </source>
</evidence>
<feature type="transmembrane region" description="Helical" evidence="17">
    <location>
        <begin position="128"/>
        <end position="149"/>
    </location>
</feature>
<comment type="catalytic activity">
    <reaction evidence="16">
        <text>RX + glutathione = an S-substituted glutathione + a halide anion + H(+)</text>
        <dbReference type="Rhea" id="RHEA:16437"/>
        <dbReference type="ChEBI" id="CHEBI:15378"/>
        <dbReference type="ChEBI" id="CHEBI:16042"/>
        <dbReference type="ChEBI" id="CHEBI:17792"/>
        <dbReference type="ChEBI" id="CHEBI:57925"/>
        <dbReference type="ChEBI" id="CHEBI:90779"/>
        <dbReference type="EC" id="2.5.1.18"/>
    </reaction>
    <physiologicalReaction direction="left-to-right" evidence="16">
        <dbReference type="Rhea" id="RHEA:16438"/>
    </physiologicalReaction>
</comment>
<dbReference type="InterPro" id="IPR001129">
    <property type="entry name" value="Membr-assoc_MAPEG"/>
</dbReference>
<keyword evidence="9" id="KW-0256">Endoplasmic reticulum</keyword>
<dbReference type="AlphaFoldDB" id="F7B5E1"/>
<evidence type="ECO:0000256" key="11">
    <source>
        <dbReference type="ARBA" id="ARBA00022990"/>
    </source>
</evidence>